<gene>
    <name evidence="5" type="ORF">J2S43_003931</name>
</gene>
<dbReference type="InterPro" id="IPR031107">
    <property type="entry name" value="Small_HSP"/>
</dbReference>
<protein>
    <submittedName>
        <fullName evidence="5">HSP20 family molecular chaperone IbpA</fullName>
    </submittedName>
</protein>
<feature type="domain" description="SHSP" evidence="4">
    <location>
        <begin position="30"/>
        <end position="145"/>
    </location>
</feature>
<sequence>MSNTIWTRRDPFADFDALVRNAFGPAALTAARSAGFTPAAEVLRDGDDAVVRLELPGVDAENDVTVEVDGGRLTVRGERRDERAEQRDGRSLREVRYGTFRRSFGLPQHVTSEAVSATYDAGVLSVRVTGAYTGREARRIPVTAGAPATPVEASPVAAVEATPAEQQA</sequence>
<dbReference type="PANTHER" id="PTHR11527">
    <property type="entry name" value="HEAT-SHOCK PROTEIN 20 FAMILY MEMBER"/>
    <property type="match status" value="1"/>
</dbReference>
<dbReference type="Gene3D" id="2.60.40.790">
    <property type="match status" value="1"/>
</dbReference>
<dbReference type="SUPFAM" id="SSF49764">
    <property type="entry name" value="HSP20-like chaperones"/>
    <property type="match status" value="1"/>
</dbReference>
<proteinExistence type="inferred from homology"/>
<evidence type="ECO:0000256" key="3">
    <source>
        <dbReference type="SAM" id="MobiDB-lite"/>
    </source>
</evidence>
<accession>A0ABT9MVE3</accession>
<keyword evidence="6" id="KW-1185">Reference proteome</keyword>
<evidence type="ECO:0000256" key="1">
    <source>
        <dbReference type="PROSITE-ProRule" id="PRU00285"/>
    </source>
</evidence>
<dbReference type="PROSITE" id="PS01031">
    <property type="entry name" value="SHSP"/>
    <property type="match status" value="1"/>
</dbReference>
<reference evidence="5 6" key="1">
    <citation type="submission" date="2023-07" db="EMBL/GenBank/DDBJ databases">
        <title>Sequencing the genomes of 1000 actinobacteria strains.</title>
        <authorList>
            <person name="Klenk H.-P."/>
        </authorList>
    </citation>
    <scope>NUCLEOTIDE SEQUENCE [LARGE SCALE GENOMIC DNA]</scope>
    <source>
        <strain evidence="5 6">DSM 44710</strain>
    </source>
</reference>
<evidence type="ECO:0000259" key="4">
    <source>
        <dbReference type="PROSITE" id="PS01031"/>
    </source>
</evidence>
<evidence type="ECO:0000256" key="2">
    <source>
        <dbReference type="RuleBase" id="RU003616"/>
    </source>
</evidence>
<dbReference type="InterPro" id="IPR002068">
    <property type="entry name" value="A-crystallin/Hsp20_dom"/>
</dbReference>
<comment type="similarity">
    <text evidence="1 2">Belongs to the small heat shock protein (HSP20) family.</text>
</comment>
<evidence type="ECO:0000313" key="5">
    <source>
        <dbReference type="EMBL" id="MDP9795419.1"/>
    </source>
</evidence>
<evidence type="ECO:0000313" key="6">
    <source>
        <dbReference type="Proteomes" id="UP001240984"/>
    </source>
</evidence>
<comment type="caution">
    <text evidence="5">The sequence shown here is derived from an EMBL/GenBank/DDBJ whole genome shotgun (WGS) entry which is preliminary data.</text>
</comment>
<dbReference type="EMBL" id="JAUSRA010000001">
    <property type="protein sequence ID" value="MDP9795419.1"/>
    <property type="molecule type" value="Genomic_DNA"/>
</dbReference>
<dbReference type="RefSeq" id="WP_306831220.1">
    <property type="nucleotide sequence ID" value="NZ_JAUSRA010000001.1"/>
</dbReference>
<dbReference type="Pfam" id="PF00011">
    <property type="entry name" value="HSP20"/>
    <property type="match status" value="1"/>
</dbReference>
<dbReference type="CDD" id="cd06464">
    <property type="entry name" value="ACD_sHsps-like"/>
    <property type="match status" value="1"/>
</dbReference>
<dbReference type="Proteomes" id="UP001240984">
    <property type="component" value="Unassembled WGS sequence"/>
</dbReference>
<organism evidence="5 6">
    <name type="scientific">Catenuloplanes nepalensis</name>
    <dbReference type="NCBI Taxonomy" id="587533"/>
    <lineage>
        <taxon>Bacteria</taxon>
        <taxon>Bacillati</taxon>
        <taxon>Actinomycetota</taxon>
        <taxon>Actinomycetes</taxon>
        <taxon>Micromonosporales</taxon>
        <taxon>Micromonosporaceae</taxon>
        <taxon>Catenuloplanes</taxon>
    </lineage>
</organism>
<feature type="region of interest" description="Disordered" evidence="3">
    <location>
        <begin position="146"/>
        <end position="168"/>
    </location>
</feature>
<name>A0ABT9MVE3_9ACTN</name>
<dbReference type="InterPro" id="IPR008978">
    <property type="entry name" value="HSP20-like_chaperone"/>
</dbReference>